<gene>
    <name evidence="1" type="ORF">CEXT_404891</name>
</gene>
<keyword evidence="2" id="KW-1185">Reference proteome</keyword>
<accession>A0AAV4NSR0</accession>
<name>A0AAV4NSR0_CAEEX</name>
<sequence length="221" mass="25915">MRKETRIPLRNCPLNNAIHLSFQNSQSGKTVFILHKREKLWREELSCISFFRLRILLFFWGRCRTPSIASPKEETLESPRILTIPTSREKRGPLGNILSCTTNIIYRFFYNKRIGFLFEWVASGCDITSTYRSEYSTMHLVLVIEIHDMTLLAIFKPLQTHSSVCPASFSYRKPFLTIHQTYSGRYHQLRAKVLSTYTYNPCNLNSKHPRALLFTRAERTD</sequence>
<protein>
    <submittedName>
        <fullName evidence="1">Uncharacterized protein</fullName>
    </submittedName>
</protein>
<evidence type="ECO:0000313" key="1">
    <source>
        <dbReference type="EMBL" id="GIX87413.1"/>
    </source>
</evidence>
<comment type="caution">
    <text evidence="1">The sequence shown here is derived from an EMBL/GenBank/DDBJ whole genome shotgun (WGS) entry which is preliminary data.</text>
</comment>
<organism evidence="1 2">
    <name type="scientific">Caerostris extrusa</name>
    <name type="common">Bark spider</name>
    <name type="synonym">Caerostris bankana</name>
    <dbReference type="NCBI Taxonomy" id="172846"/>
    <lineage>
        <taxon>Eukaryota</taxon>
        <taxon>Metazoa</taxon>
        <taxon>Ecdysozoa</taxon>
        <taxon>Arthropoda</taxon>
        <taxon>Chelicerata</taxon>
        <taxon>Arachnida</taxon>
        <taxon>Araneae</taxon>
        <taxon>Araneomorphae</taxon>
        <taxon>Entelegynae</taxon>
        <taxon>Araneoidea</taxon>
        <taxon>Araneidae</taxon>
        <taxon>Caerostris</taxon>
    </lineage>
</organism>
<dbReference type="AlphaFoldDB" id="A0AAV4NSR0"/>
<dbReference type="EMBL" id="BPLR01003679">
    <property type="protein sequence ID" value="GIX87413.1"/>
    <property type="molecule type" value="Genomic_DNA"/>
</dbReference>
<reference evidence="1 2" key="1">
    <citation type="submission" date="2021-06" db="EMBL/GenBank/DDBJ databases">
        <title>Caerostris extrusa draft genome.</title>
        <authorList>
            <person name="Kono N."/>
            <person name="Arakawa K."/>
        </authorList>
    </citation>
    <scope>NUCLEOTIDE SEQUENCE [LARGE SCALE GENOMIC DNA]</scope>
</reference>
<evidence type="ECO:0000313" key="2">
    <source>
        <dbReference type="Proteomes" id="UP001054945"/>
    </source>
</evidence>
<proteinExistence type="predicted"/>
<dbReference type="Proteomes" id="UP001054945">
    <property type="component" value="Unassembled WGS sequence"/>
</dbReference>